<evidence type="ECO:0000256" key="1">
    <source>
        <dbReference type="SAM" id="Phobius"/>
    </source>
</evidence>
<evidence type="ECO:0000313" key="3">
    <source>
        <dbReference type="EMBL" id="SEK41746.1"/>
    </source>
</evidence>
<dbReference type="EMBL" id="FNZX01000005">
    <property type="protein sequence ID" value="SEK41746.1"/>
    <property type="molecule type" value="Genomic_DNA"/>
</dbReference>
<dbReference type="PROSITE" id="PS50887">
    <property type="entry name" value="GGDEF"/>
    <property type="match status" value="1"/>
</dbReference>
<feature type="transmembrane region" description="Helical" evidence="1">
    <location>
        <begin position="165"/>
        <end position="185"/>
    </location>
</feature>
<protein>
    <submittedName>
        <fullName evidence="3">Diguanylate cyclase (GGDEF) domain-containing protein</fullName>
    </submittedName>
</protein>
<feature type="transmembrane region" description="Helical" evidence="1">
    <location>
        <begin position="59"/>
        <end position="79"/>
    </location>
</feature>
<dbReference type="PANTHER" id="PTHR45138">
    <property type="entry name" value="REGULATORY COMPONENTS OF SENSORY TRANSDUCTION SYSTEM"/>
    <property type="match status" value="1"/>
</dbReference>
<dbReference type="Proteomes" id="UP000182321">
    <property type="component" value="Unassembled WGS sequence"/>
</dbReference>
<dbReference type="InterPro" id="IPR029787">
    <property type="entry name" value="Nucleotide_cyclase"/>
</dbReference>
<organism evidence="3 4">
    <name type="scientific">Pseudobutyrivibrio ruminis</name>
    <dbReference type="NCBI Taxonomy" id="46206"/>
    <lineage>
        <taxon>Bacteria</taxon>
        <taxon>Bacillati</taxon>
        <taxon>Bacillota</taxon>
        <taxon>Clostridia</taxon>
        <taxon>Lachnospirales</taxon>
        <taxon>Lachnospiraceae</taxon>
        <taxon>Pseudobutyrivibrio</taxon>
    </lineage>
</organism>
<evidence type="ECO:0000259" key="2">
    <source>
        <dbReference type="PROSITE" id="PS50887"/>
    </source>
</evidence>
<dbReference type="GO" id="GO:0052621">
    <property type="term" value="F:diguanylate cyclase activity"/>
    <property type="evidence" value="ECO:0007669"/>
    <property type="project" value="TreeGrafter"/>
</dbReference>
<dbReference type="RefSeq" id="WP_074789476.1">
    <property type="nucleotide sequence ID" value="NZ_FNZX01000005.1"/>
</dbReference>
<dbReference type="GO" id="GO:0043709">
    <property type="term" value="P:cell adhesion involved in single-species biofilm formation"/>
    <property type="evidence" value="ECO:0007669"/>
    <property type="project" value="TreeGrafter"/>
</dbReference>
<feature type="domain" description="GGDEF" evidence="2">
    <location>
        <begin position="236"/>
        <end position="360"/>
    </location>
</feature>
<proteinExistence type="predicted"/>
<dbReference type="PANTHER" id="PTHR45138:SF9">
    <property type="entry name" value="DIGUANYLATE CYCLASE DGCM-RELATED"/>
    <property type="match status" value="1"/>
</dbReference>
<dbReference type="CDD" id="cd01949">
    <property type="entry name" value="GGDEF"/>
    <property type="match status" value="1"/>
</dbReference>
<dbReference type="AlphaFoldDB" id="A0A1H7GUC2"/>
<keyword evidence="1" id="KW-0472">Membrane</keyword>
<reference evidence="4" key="1">
    <citation type="submission" date="2016-10" db="EMBL/GenBank/DDBJ databases">
        <authorList>
            <person name="Varghese N."/>
        </authorList>
    </citation>
    <scope>NUCLEOTIDE SEQUENCE [LARGE SCALE GENOMIC DNA]</scope>
    <source>
        <strain evidence="4">ACV-9</strain>
    </source>
</reference>
<dbReference type="InterPro" id="IPR043128">
    <property type="entry name" value="Rev_trsase/Diguanyl_cyclase"/>
</dbReference>
<keyword evidence="4" id="KW-1185">Reference proteome</keyword>
<dbReference type="GO" id="GO:1902201">
    <property type="term" value="P:negative regulation of bacterial-type flagellum-dependent cell motility"/>
    <property type="evidence" value="ECO:0007669"/>
    <property type="project" value="TreeGrafter"/>
</dbReference>
<dbReference type="Pfam" id="PF00990">
    <property type="entry name" value="GGDEF"/>
    <property type="match status" value="1"/>
</dbReference>
<dbReference type="InterPro" id="IPR000160">
    <property type="entry name" value="GGDEF_dom"/>
</dbReference>
<dbReference type="GO" id="GO:0005886">
    <property type="term" value="C:plasma membrane"/>
    <property type="evidence" value="ECO:0007669"/>
    <property type="project" value="TreeGrafter"/>
</dbReference>
<feature type="transmembrane region" description="Helical" evidence="1">
    <location>
        <begin position="91"/>
        <end position="111"/>
    </location>
</feature>
<dbReference type="SMART" id="SM00267">
    <property type="entry name" value="GGDEF"/>
    <property type="match status" value="1"/>
</dbReference>
<evidence type="ECO:0000313" key="4">
    <source>
        <dbReference type="Proteomes" id="UP000182321"/>
    </source>
</evidence>
<gene>
    <name evidence="3" type="ORF">SAMN02910377_00800</name>
</gene>
<dbReference type="SUPFAM" id="SSF55073">
    <property type="entry name" value="Nucleotide cyclase"/>
    <property type="match status" value="1"/>
</dbReference>
<keyword evidence="1" id="KW-0812">Transmembrane</keyword>
<dbReference type="InterPro" id="IPR050469">
    <property type="entry name" value="Diguanylate_Cyclase"/>
</dbReference>
<sequence length="360" mass="40464">MLISQKLYNDLFYMGISKEEFNQVKDVVFEDNRRTVGAGSMCAIQFCVMSLLMSLRASAYNACRLVFIVSLILSIAIFITSQTIARKNKRVIKLLVATFSFMVLMAGIAIAYFQPDVRTATMIAFTIIVPTLVIKNTFTDCVMETIAIIVYAILCRNVIEPEIYSWGFTNLIIFAIAGILMSHIISKERCAGFVYAESKKELANIQMKYAYYDQLTELKNRRAFEEDLQKIEAQQVDFSLAMLDLNGLKQANDTLGHDAGDELIVAAAQCLKKAFEGNEYIYRFGGDEFCVIHIGTAGEAAESLNILDELTTSWKGNLVNGFTISHGVASRNGHKDISTIIKLADEKMYESKRNYYKRCV</sequence>
<accession>A0A1H7GUC2</accession>
<dbReference type="Gene3D" id="3.30.70.270">
    <property type="match status" value="1"/>
</dbReference>
<keyword evidence="1" id="KW-1133">Transmembrane helix</keyword>
<dbReference type="NCBIfam" id="TIGR00254">
    <property type="entry name" value="GGDEF"/>
    <property type="match status" value="1"/>
</dbReference>
<name>A0A1H7GUC2_9FIRM</name>